<accession>A0A4U0ESQ0</accession>
<comment type="similarity">
    <text evidence="2 4">Belongs to the UDP-N-acetylglucosamine 2-epimerase family.</text>
</comment>
<comment type="caution">
    <text evidence="6">The sequence shown here is derived from an EMBL/GenBank/DDBJ whole genome shotgun (WGS) entry which is preliminary data.</text>
</comment>
<dbReference type="CDD" id="cd03786">
    <property type="entry name" value="GTB_UDP-GlcNAc_2-Epimerase"/>
    <property type="match status" value="1"/>
</dbReference>
<dbReference type="NCBIfam" id="TIGR00236">
    <property type="entry name" value="wecB"/>
    <property type="match status" value="1"/>
</dbReference>
<reference evidence="6 7" key="1">
    <citation type="submission" date="2019-04" db="EMBL/GenBank/DDBJ databases">
        <title>Lacinutrix sp. nov., isolated from marine water.</title>
        <authorList>
            <person name="Kim W."/>
        </authorList>
    </citation>
    <scope>NUCLEOTIDE SEQUENCE [LARGE SCALE GENOMIC DNA]</scope>
    <source>
        <strain evidence="6 7">CAU 1491</strain>
    </source>
</reference>
<dbReference type="PANTHER" id="PTHR43174:SF2">
    <property type="entry name" value="UDP-N-ACETYLGLUCOSAMINE 2-EPIMERASE"/>
    <property type="match status" value="1"/>
</dbReference>
<evidence type="ECO:0000256" key="3">
    <source>
        <dbReference type="ARBA" id="ARBA00038858"/>
    </source>
</evidence>
<gene>
    <name evidence="6" type="ORF">E5167_10715</name>
</gene>
<dbReference type="SUPFAM" id="SSF53756">
    <property type="entry name" value="UDP-Glycosyltransferase/glycogen phosphorylase"/>
    <property type="match status" value="1"/>
</dbReference>
<evidence type="ECO:0000256" key="4">
    <source>
        <dbReference type="RuleBase" id="RU003513"/>
    </source>
</evidence>
<dbReference type="PANTHER" id="PTHR43174">
    <property type="entry name" value="UDP-N-ACETYLGLUCOSAMINE 2-EPIMERASE"/>
    <property type="match status" value="1"/>
</dbReference>
<evidence type="ECO:0000313" key="7">
    <source>
        <dbReference type="Proteomes" id="UP000307657"/>
    </source>
</evidence>
<evidence type="ECO:0000256" key="2">
    <source>
        <dbReference type="ARBA" id="ARBA00038209"/>
    </source>
</evidence>
<proteinExistence type="inferred from homology"/>
<evidence type="ECO:0000313" key="6">
    <source>
        <dbReference type="EMBL" id="TJY34771.1"/>
    </source>
</evidence>
<dbReference type="EC" id="5.1.3.14" evidence="3"/>
<dbReference type="Pfam" id="PF02350">
    <property type="entry name" value="Epimerase_2"/>
    <property type="match status" value="1"/>
</dbReference>
<sequence>MEKKRMLIVFGTRPEAIKMAPLVKELQKYPDHFETKVCITAQHREMLDQVLTFFEIAPDFDLDVMKPNQNLYGLTADIITGLKLVLETFNPEYVFVHGDTTTTMATSIAGFYSGAKICHVEAGLRTFNMQSPFPEEMNRTVTGVVSDIHFAPTVTSRDNLIAENKPSKNILVTGNTVIDALLFSVNKVNEAGFKDKEIDLLTELLDASKRTILVTGHRRENHGQGFVNICKALKEIALQHPEYQIVYPVHLNPNVQKPVYELLSDITNIKLISPLSYPSFVWLMEKSHIIITDSGGVQEEAPSLGKPVLVMRDTTERPEAVDAGTVRLVGTDKQKIVDEANRLLNNEKAYLEMSQLHNPYGDGKACERIVNFIKSL</sequence>
<dbReference type="EMBL" id="SUPL01000005">
    <property type="protein sequence ID" value="TJY34771.1"/>
    <property type="molecule type" value="Genomic_DNA"/>
</dbReference>
<name>A0A4U0ESQ0_9FLAO</name>
<organism evidence="6 7">
    <name type="scientific">Pontimicrobium aquaticum</name>
    <dbReference type="NCBI Taxonomy" id="2565367"/>
    <lineage>
        <taxon>Bacteria</taxon>
        <taxon>Pseudomonadati</taxon>
        <taxon>Bacteroidota</taxon>
        <taxon>Flavobacteriia</taxon>
        <taxon>Flavobacteriales</taxon>
        <taxon>Flavobacteriaceae</taxon>
        <taxon>Pontimicrobium</taxon>
    </lineage>
</organism>
<dbReference type="OrthoDB" id="9803238at2"/>
<keyword evidence="7" id="KW-1185">Reference proteome</keyword>
<dbReference type="RefSeq" id="WP_136843908.1">
    <property type="nucleotide sequence ID" value="NZ_SUPL01000005.1"/>
</dbReference>
<evidence type="ECO:0000259" key="5">
    <source>
        <dbReference type="Pfam" id="PF02350"/>
    </source>
</evidence>
<dbReference type="GO" id="GO:0008761">
    <property type="term" value="F:UDP-N-acetylglucosamine 2-epimerase activity"/>
    <property type="evidence" value="ECO:0007669"/>
    <property type="project" value="UniProtKB-EC"/>
</dbReference>
<dbReference type="Proteomes" id="UP000307657">
    <property type="component" value="Unassembled WGS sequence"/>
</dbReference>
<dbReference type="Gene3D" id="3.40.50.2000">
    <property type="entry name" value="Glycogen Phosphorylase B"/>
    <property type="match status" value="2"/>
</dbReference>
<protein>
    <recommendedName>
        <fullName evidence="3">UDP-N-acetylglucosamine 2-epimerase (non-hydrolyzing)</fullName>
        <ecNumber evidence="3">5.1.3.14</ecNumber>
    </recommendedName>
</protein>
<dbReference type="InterPro" id="IPR003331">
    <property type="entry name" value="UDP_GlcNAc_Epimerase_2_dom"/>
</dbReference>
<evidence type="ECO:0000256" key="1">
    <source>
        <dbReference type="ARBA" id="ARBA00023235"/>
    </source>
</evidence>
<feature type="domain" description="UDP-N-acetylglucosamine 2-epimerase" evidence="5">
    <location>
        <begin position="25"/>
        <end position="374"/>
    </location>
</feature>
<keyword evidence="1 4" id="KW-0413">Isomerase</keyword>
<dbReference type="AlphaFoldDB" id="A0A4U0ESQ0"/>
<dbReference type="InterPro" id="IPR029767">
    <property type="entry name" value="WecB-like"/>
</dbReference>